<sequence>MGPQRPFDLTASHQFHIFNQMVSSDRQALGAARARVRFWKDPQRDSALVRQELPDDCQMEAELSKMMLQHPGQVSASEVSASAIVPCLSPPGSLVFEDFANLTPFVKEELRFAIQNKHLCHRMSSALDSVTVSGRPLEMSVTKAEVAPEEDERKKRRRERNKIAAAKCRNKKKEKTECLQKESEKLESVNAELKAQIEELKNEKQHLIYMLNLHRPTCIVRAQNGRTPEDERNLFIQQIKEGTLQS</sequence>
<gene>
    <name evidence="1" type="primary">ATF3</name>
</gene>
<dbReference type="Ensembl" id="ENSOART00020062259.1">
    <property type="protein sequence ID" value="ENSOARP00020049125.1"/>
    <property type="gene ID" value="ENSOARG00020021136.2"/>
</dbReference>
<name>A0AC11DTB9_SHEEP</name>
<accession>A0AC11DTB9</accession>
<reference evidence="1" key="1">
    <citation type="submission" date="2020-11" db="EMBL/GenBank/DDBJ databases">
        <authorList>
            <person name="Davenport K.M."/>
            <person name="Bickhart D.M."/>
            <person name="Smith T.P.L."/>
            <person name="Murdoch B.M."/>
            <person name="Rosen B.D."/>
        </authorList>
    </citation>
    <scope>NUCLEOTIDE SEQUENCE [LARGE SCALE GENOMIC DNA]</scope>
    <source>
        <strain evidence="1">OAR_USU_Benz2616</strain>
    </source>
</reference>
<reference evidence="1" key="3">
    <citation type="submission" date="2025-09" db="UniProtKB">
        <authorList>
            <consortium name="Ensembl"/>
        </authorList>
    </citation>
    <scope>IDENTIFICATION</scope>
</reference>
<organism evidence="1">
    <name type="scientific">Ovis aries</name>
    <name type="common">Sheep</name>
    <dbReference type="NCBI Taxonomy" id="9940"/>
    <lineage>
        <taxon>Eukaryota</taxon>
        <taxon>Metazoa</taxon>
        <taxon>Chordata</taxon>
        <taxon>Craniata</taxon>
        <taxon>Vertebrata</taxon>
        <taxon>Euteleostomi</taxon>
        <taxon>Mammalia</taxon>
        <taxon>Eutheria</taxon>
        <taxon>Laurasiatheria</taxon>
        <taxon>Artiodactyla</taxon>
        <taxon>Ruminantia</taxon>
        <taxon>Pecora</taxon>
        <taxon>Bovidae</taxon>
        <taxon>Caprinae</taxon>
        <taxon>Ovis</taxon>
    </lineage>
</organism>
<reference evidence="1" key="2">
    <citation type="submission" date="2025-08" db="UniProtKB">
        <authorList>
            <consortium name="Ensembl"/>
        </authorList>
    </citation>
    <scope>IDENTIFICATION</scope>
</reference>
<proteinExistence type="predicted"/>
<protein>
    <submittedName>
        <fullName evidence="1">Activating transcription factor 3</fullName>
    </submittedName>
</protein>
<evidence type="ECO:0000313" key="1">
    <source>
        <dbReference type="Ensembl" id="ENSOARP00020049125.1"/>
    </source>
</evidence>